<keyword evidence="4" id="KW-0175">Coiled coil</keyword>
<dbReference type="GO" id="GO:0009421">
    <property type="term" value="C:bacterial-type flagellum filament cap"/>
    <property type="evidence" value="ECO:0007669"/>
    <property type="project" value="InterPro"/>
</dbReference>
<gene>
    <name evidence="10" type="ORF">CCS41_09335</name>
</gene>
<feature type="domain" description="Flagellar hook-associated protein 2 C-terminal" evidence="9">
    <location>
        <begin position="200"/>
        <end position="428"/>
    </location>
</feature>
<dbReference type="GO" id="GO:0005576">
    <property type="term" value="C:extracellular region"/>
    <property type="evidence" value="ECO:0007669"/>
    <property type="project" value="UniProtKB-SubCell"/>
</dbReference>
<dbReference type="OrthoDB" id="9810816at2"/>
<evidence type="ECO:0000256" key="3">
    <source>
        <dbReference type="ARBA" id="ARBA00016246"/>
    </source>
</evidence>
<name>A0A2U8I633_9GAMM</name>
<comment type="function">
    <text evidence="6">Required for the morphogenesis and for the elongation of the flagellar filament by facilitating polymerization of the flagellin monomers at the tip of growing filament. Forms a capping structure, which prevents flagellin subunits (transported through the central channel of the flagellum) from leaking out without polymerization at the distal end.</text>
</comment>
<evidence type="ECO:0000256" key="7">
    <source>
        <dbReference type="RuleBase" id="RU362066"/>
    </source>
</evidence>
<dbReference type="Pfam" id="PF07196">
    <property type="entry name" value="Flagellin_IN"/>
    <property type="match status" value="1"/>
</dbReference>
<organism evidence="10 11">
    <name type="scientific">Candidatus Fukatsuia symbiotica</name>
    <dbReference type="NCBI Taxonomy" id="1878942"/>
    <lineage>
        <taxon>Bacteria</taxon>
        <taxon>Pseudomonadati</taxon>
        <taxon>Pseudomonadota</taxon>
        <taxon>Gammaproteobacteria</taxon>
        <taxon>Enterobacterales</taxon>
        <taxon>Yersiniaceae</taxon>
        <taxon>Candidatus Fukatsuia</taxon>
    </lineage>
</organism>
<dbReference type="PANTHER" id="PTHR30288:SF0">
    <property type="entry name" value="FLAGELLAR HOOK-ASSOCIATED PROTEIN 2"/>
    <property type="match status" value="1"/>
</dbReference>
<evidence type="ECO:0000259" key="9">
    <source>
        <dbReference type="Pfam" id="PF07195"/>
    </source>
</evidence>
<dbReference type="GO" id="GO:0007155">
    <property type="term" value="P:cell adhesion"/>
    <property type="evidence" value="ECO:0007669"/>
    <property type="project" value="InterPro"/>
</dbReference>
<keyword evidence="11" id="KW-1185">Reference proteome</keyword>
<evidence type="ECO:0000256" key="4">
    <source>
        <dbReference type="ARBA" id="ARBA00023054"/>
    </source>
</evidence>
<dbReference type="STRING" id="1878942.GCA_900128755_01266"/>
<sequence length="441" mass="48519">MNMNIEPEKWAEKIAQASIEVEEKRWSNQKLKAEAEEKGLKELKKTLTGFRNSIRALNGIDGGMVKNSVTTSDDKVANITSNGKAVKSSYNLKIAQLASNHKIRYQSLNDAQVASATGSLKLKVAGKDFTIEVDKLRTLEELADAINLYANNNEIAASIYRINGQQQLVLSSHKSGKDNEIEIDPSSSPLFIGSTELSPAQNAKVTLDGIDIESDSNKLTTVPGVSIELKKETTVGTDLHFSVAPDESGTEEQTQKFVEAYNTLKSSLKSLMRSGSDSEKIERGAFAGDSALAQLDSQLYRQIYSSPGRKPLSALGITTQRDGTLSIDSKRLKESLTTDFGVLAHVFNGPEGLIKGMEKALFPFLSATKNKGNAESEPSILQQRQNSLDIQLKSVKRIEEQLKERLDKVYKDNLKKFSDVKTAMAKIQENSMSMMSMLMNR</sequence>
<dbReference type="AlphaFoldDB" id="A0A2U8I633"/>
<dbReference type="Proteomes" id="UP000261875">
    <property type="component" value="Chromosome"/>
</dbReference>
<evidence type="ECO:0000256" key="5">
    <source>
        <dbReference type="ARBA" id="ARBA00023143"/>
    </source>
</evidence>
<protein>
    <recommendedName>
        <fullName evidence="3 7">Flagellar hook-associated protein 2</fullName>
        <shortName evidence="7">HAP2</shortName>
    </recommendedName>
    <alternativeName>
        <fullName evidence="7">Flagellar cap protein</fullName>
    </alternativeName>
</protein>
<dbReference type="InterPro" id="IPR040026">
    <property type="entry name" value="FliD"/>
</dbReference>
<keyword evidence="5 7" id="KW-0975">Bacterial flagellum</keyword>
<comment type="function">
    <text evidence="7">Required for morphogenesis and for the elongation of the flagellar filament by facilitating polymerization of the flagellin monomers at the tip of growing filament. Forms a capping structure, which prevents flagellin subunits (transported through the central channel of the flagellum) from leaking out without polymerization at the distal end.</text>
</comment>
<dbReference type="GO" id="GO:0071973">
    <property type="term" value="P:bacterial-type flagellum-dependent cell motility"/>
    <property type="evidence" value="ECO:0007669"/>
    <property type="project" value="TreeGrafter"/>
</dbReference>
<feature type="domain" description="Flagellar hook-associated protein 2 N-terminal" evidence="8">
    <location>
        <begin position="12"/>
        <end position="101"/>
    </location>
</feature>
<dbReference type="InterPro" id="IPR010809">
    <property type="entry name" value="FliD_C"/>
</dbReference>
<dbReference type="KEGG" id="fsm:CCS41_09335"/>
<proteinExistence type="inferred from homology"/>
<comment type="subcellular location">
    <subcellularLocation>
        <location evidence="7">Secreted</location>
    </subcellularLocation>
    <subcellularLocation>
        <location evidence="7">Bacterial flagellum</location>
    </subcellularLocation>
</comment>
<keyword evidence="7" id="KW-0964">Secreted</keyword>
<dbReference type="PANTHER" id="PTHR30288">
    <property type="entry name" value="FLAGELLAR CAP/ASSEMBLY PROTEIN FLID"/>
    <property type="match status" value="1"/>
</dbReference>
<evidence type="ECO:0000313" key="11">
    <source>
        <dbReference type="Proteomes" id="UP000261875"/>
    </source>
</evidence>
<reference evidence="10 11" key="1">
    <citation type="submission" date="2017-05" db="EMBL/GenBank/DDBJ databases">
        <title>Genome sequence of Candidatus Fukatsuia symbiotica and Candidatus Hamiltonella defensa from Acyrthosiphon pisum strain 5D.</title>
        <authorList>
            <person name="Patel V.A."/>
            <person name="Chevignon G."/>
            <person name="Russell J.A."/>
            <person name="Oliver K.M."/>
        </authorList>
    </citation>
    <scope>NUCLEOTIDE SEQUENCE [LARGE SCALE GENOMIC DNA]</scope>
    <source>
        <strain evidence="10 11">5D</strain>
    </source>
</reference>
<evidence type="ECO:0000256" key="1">
    <source>
        <dbReference type="ARBA" id="ARBA00009764"/>
    </source>
</evidence>
<dbReference type="InterPro" id="IPR010810">
    <property type="entry name" value="Flagellin_hook_IN_motif"/>
</dbReference>
<comment type="subunit">
    <text evidence="2 7">Homopentamer.</text>
</comment>
<accession>A0A2U8I633</accession>
<dbReference type="GO" id="GO:0009424">
    <property type="term" value="C:bacterial-type flagellum hook"/>
    <property type="evidence" value="ECO:0007669"/>
    <property type="project" value="UniProtKB-UniRule"/>
</dbReference>
<dbReference type="Pfam" id="PF07195">
    <property type="entry name" value="FliD_C"/>
    <property type="match status" value="1"/>
</dbReference>
<evidence type="ECO:0000256" key="6">
    <source>
        <dbReference type="ARBA" id="ARBA00025175"/>
    </source>
</evidence>
<evidence type="ECO:0000259" key="8">
    <source>
        <dbReference type="Pfam" id="PF02465"/>
    </source>
</evidence>
<evidence type="ECO:0000256" key="2">
    <source>
        <dbReference type="ARBA" id="ARBA00011255"/>
    </source>
</evidence>
<dbReference type="RefSeq" id="WP_072551048.1">
    <property type="nucleotide sequence ID" value="NZ_CP021659.1"/>
</dbReference>
<evidence type="ECO:0000313" key="10">
    <source>
        <dbReference type="EMBL" id="AWK14631.1"/>
    </source>
</evidence>
<dbReference type="EMBL" id="CP021659">
    <property type="protein sequence ID" value="AWK14631.1"/>
    <property type="molecule type" value="Genomic_DNA"/>
</dbReference>
<comment type="similarity">
    <text evidence="1 7">Belongs to the FliD family.</text>
</comment>
<dbReference type="Pfam" id="PF02465">
    <property type="entry name" value="FliD_N"/>
    <property type="match status" value="1"/>
</dbReference>
<dbReference type="InterPro" id="IPR003481">
    <property type="entry name" value="FliD_N"/>
</dbReference>